<dbReference type="OrthoDB" id="979886at2"/>
<comment type="caution">
    <text evidence="3">The sequence shown here is derived from an EMBL/GenBank/DDBJ whole genome shotgun (WGS) entry which is preliminary data.</text>
</comment>
<sequence>MKDIWLCSTTRKGIAASTGIHLFFIGLMYYIQFGSASDTSNGPSYTIAIKPAKTYTVPETIDSVEKTHQTQNAFQDKEPVQASTIQEAKPNKPSTIVDNTQKKQFSPRQQKHAQTISSGKKATQKSVQVQKNEVSKIDKRGLYNIGKGNVKQTGATLELTGWEWDTVPDPKDHTEECGKIVFEIKVDENGEIISIQTIEKTVSPIVEKIYSDALRGLTFNKTSEIQSYSSVSTGKVSFILVSK</sequence>
<reference evidence="3 4" key="1">
    <citation type="submission" date="2018-09" db="EMBL/GenBank/DDBJ databases">
        <title>Comparative Genomics of Wolbachia-Cardinium Dual Endosymbiosis in a Plant-Parasitic Nematode.</title>
        <authorList>
            <person name="Brown A.M.V."/>
            <person name="Wasala S.K."/>
            <person name="Howe D.K."/>
            <person name="Peetz A.B."/>
            <person name="Zasada I.A."/>
            <person name="Denver D.R."/>
        </authorList>
    </citation>
    <scope>NUCLEOTIDE SEQUENCE [LARGE SCALE GENOMIC DNA]</scope>
    <source>
        <strain evidence="3 4">Pp_1</strain>
    </source>
</reference>
<accession>A0A3N2QAX8</accession>
<dbReference type="Proteomes" id="UP000270927">
    <property type="component" value="Unassembled WGS sequence"/>
</dbReference>
<dbReference type="EMBL" id="RARA01000027">
    <property type="protein sequence ID" value="ROT46956.1"/>
    <property type="molecule type" value="Genomic_DNA"/>
</dbReference>
<dbReference type="RefSeq" id="WP_123663611.1">
    <property type="nucleotide sequence ID" value="NZ_RARA01000027.1"/>
</dbReference>
<name>A0A3N2QAX8_9BACT</name>
<keyword evidence="2" id="KW-0812">Transmembrane</keyword>
<keyword evidence="2" id="KW-1133">Transmembrane helix</keyword>
<organism evidence="3 4">
    <name type="scientific">Candidatus Cardinium hertigii</name>
    <dbReference type="NCBI Taxonomy" id="247481"/>
    <lineage>
        <taxon>Bacteria</taxon>
        <taxon>Pseudomonadati</taxon>
        <taxon>Bacteroidota</taxon>
        <taxon>Cytophagia</taxon>
        <taxon>Cytophagales</taxon>
        <taxon>Amoebophilaceae</taxon>
        <taxon>Candidatus Cardinium</taxon>
    </lineage>
</organism>
<evidence type="ECO:0000256" key="2">
    <source>
        <dbReference type="SAM" id="Phobius"/>
    </source>
</evidence>
<protein>
    <submittedName>
        <fullName evidence="3">Uncharacterized protein</fullName>
    </submittedName>
</protein>
<proteinExistence type="predicted"/>
<evidence type="ECO:0000313" key="4">
    <source>
        <dbReference type="Proteomes" id="UP000270927"/>
    </source>
</evidence>
<keyword evidence="2" id="KW-0472">Membrane</keyword>
<evidence type="ECO:0000313" key="3">
    <source>
        <dbReference type="EMBL" id="ROT46956.1"/>
    </source>
</evidence>
<feature type="compositionally biased region" description="Polar residues" evidence="1">
    <location>
        <begin position="81"/>
        <end position="131"/>
    </location>
</feature>
<feature type="region of interest" description="Disordered" evidence="1">
    <location>
        <begin position="68"/>
        <end position="131"/>
    </location>
</feature>
<evidence type="ECO:0000256" key="1">
    <source>
        <dbReference type="SAM" id="MobiDB-lite"/>
    </source>
</evidence>
<feature type="transmembrane region" description="Helical" evidence="2">
    <location>
        <begin position="12"/>
        <end position="31"/>
    </location>
</feature>
<gene>
    <name evidence="3" type="ORF">EDM02_05260</name>
</gene>
<dbReference type="AlphaFoldDB" id="A0A3N2QAX8"/>
<keyword evidence="4" id="KW-1185">Reference proteome</keyword>